<dbReference type="STRING" id="596315.HMPREF0634_0426"/>
<keyword evidence="3" id="KW-1185">Reference proteome</keyword>
<protein>
    <submittedName>
        <fullName evidence="2">Glycosyltransferase, group 2 family protein</fullName>
        <ecNumber evidence="2">2.4.-.-</ecNumber>
    </submittedName>
</protein>
<organism evidence="2 3">
    <name type="scientific">Peptostreptococcus stomatis DSM 17678</name>
    <dbReference type="NCBI Taxonomy" id="596315"/>
    <lineage>
        <taxon>Bacteria</taxon>
        <taxon>Bacillati</taxon>
        <taxon>Bacillota</taxon>
        <taxon>Clostridia</taxon>
        <taxon>Peptostreptococcales</taxon>
        <taxon>Peptostreptococcaceae</taxon>
        <taxon>Peptostreptococcus</taxon>
    </lineage>
</organism>
<evidence type="ECO:0000313" key="3">
    <source>
        <dbReference type="Proteomes" id="UP000003244"/>
    </source>
</evidence>
<comment type="caution">
    <text evidence="2">The sequence shown here is derived from an EMBL/GenBank/DDBJ whole genome shotgun (WGS) entry which is preliminary data.</text>
</comment>
<dbReference type="InterPro" id="IPR029044">
    <property type="entry name" value="Nucleotide-diphossugar_trans"/>
</dbReference>
<gene>
    <name evidence="2" type="ORF">HMPREF0634_0426</name>
</gene>
<dbReference type="GO" id="GO:0016757">
    <property type="term" value="F:glycosyltransferase activity"/>
    <property type="evidence" value="ECO:0007669"/>
    <property type="project" value="UniProtKB-KW"/>
</dbReference>
<dbReference type="EC" id="2.4.-.-" evidence="2"/>
<dbReference type="Gene3D" id="3.90.550.10">
    <property type="entry name" value="Spore Coat Polysaccharide Biosynthesis Protein SpsA, Chain A"/>
    <property type="match status" value="1"/>
</dbReference>
<dbReference type="PANTHER" id="PTHR48090">
    <property type="entry name" value="UNDECAPRENYL-PHOSPHATE 4-DEOXY-4-FORMAMIDO-L-ARABINOSE TRANSFERASE-RELATED"/>
    <property type="match status" value="1"/>
</dbReference>
<reference evidence="2 3" key="1">
    <citation type="submission" date="2010-08" db="EMBL/GenBank/DDBJ databases">
        <authorList>
            <person name="Harkins D.M."/>
            <person name="Madupu R."/>
            <person name="Durkin A.S."/>
            <person name="Torralba M."/>
            <person name="Methe B."/>
            <person name="Sutton G.G."/>
            <person name="Nelson K.E."/>
        </authorList>
    </citation>
    <scope>NUCLEOTIDE SEQUENCE [LARGE SCALE GENOMIC DNA]</scope>
    <source>
        <strain evidence="2 3">DSM 17678</strain>
    </source>
</reference>
<keyword evidence="2" id="KW-0808">Transferase</keyword>
<dbReference type="eggNOG" id="COG1215">
    <property type="taxonomic scope" value="Bacteria"/>
</dbReference>
<feature type="domain" description="Glycosyltransferase 2-like" evidence="1">
    <location>
        <begin position="4"/>
        <end position="128"/>
    </location>
</feature>
<dbReference type="PANTHER" id="PTHR48090:SF7">
    <property type="entry name" value="RFBJ PROTEIN"/>
    <property type="match status" value="1"/>
</dbReference>
<keyword evidence="2" id="KW-0328">Glycosyltransferase</keyword>
<dbReference type="AlphaFoldDB" id="E0E174"/>
<dbReference type="InterPro" id="IPR050256">
    <property type="entry name" value="Glycosyltransferase_2"/>
</dbReference>
<dbReference type="InterPro" id="IPR001173">
    <property type="entry name" value="Glyco_trans_2-like"/>
</dbReference>
<dbReference type="CDD" id="cd04179">
    <property type="entry name" value="DPM_DPG-synthase_like"/>
    <property type="match status" value="1"/>
</dbReference>
<evidence type="ECO:0000259" key="1">
    <source>
        <dbReference type="Pfam" id="PF00535"/>
    </source>
</evidence>
<sequence>MFTSVIIPAHNEETRIKATLDGIRDIDIIDQIVVIDDGSSDGTGQVLSKYACEKLLYAVQNPNQGKGKALEKGLELASKDADVIVFLDADLGSTSSEIAKVIEPVLTDQCDVSIARFKPASKKGGMGFVKRLARDSVYKMTGVELNATISGQRAFKREVISRFDHMPEGYGVEVGMTIDILKWGYRVKEVTVDMTHNETGRDLSGFIHRGKQYLHIKKIVKEKKREWR</sequence>
<evidence type="ECO:0000313" key="2">
    <source>
        <dbReference type="EMBL" id="EFM65345.1"/>
    </source>
</evidence>
<dbReference type="Proteomes" id="UP000003244">
    <property type="component" value="Unassembled WGS sequence"/>
</dbReference>
<dbReference type="SUPFAM" id="SSF53448">
    <property type="entry name" value="Nucleotide-diphospho-sugar transferases"/>
    <property type="match status" value="1"/>
</dbReference>
<dbReference type="RefSeq" id="WP_007788070.1">
    <property type="nucleotide sequence ID" value="NZ_ADGQ01000004.1"/>
</dbReference>
<name>E0E174_9FIRM</name>
<proteinExistence type="predicted"/>
<dbReference type="OrthoDB" id="9810303at2"/>
<dbReference type="GeneID" id="84799913"/>
<accession>E0E174</accession>
<dbReference type="Pfam" id="PF00535">
    <property type="entry name" value="Glycos_transf_2"/>
    <property type="match status" value="1"/>
</dbReference>
<dbReference type="EMBL" id="ADGQ01000004">
    <property type="protein sequence ID" value="EFM65345.1"/>
    <property type="molecule type" value="Genomic_DNA"/>
</dbReference>